<dbReference type="InterPro" id="IPR011009">
    <property type="entry name" value="Kinase-like_dom_sf"/>
</dbReference>
<dbReference type="PROSITE" id="PS50011">
    <property type="entry name" value="PROTEIN_KINASE_DOM"/>
    <property type="match status" value="1"/>
</dbReference>
<evidence type="ECO:0000256" key="4">
    <source>
        <dbReference type="ARBA" id="ARBA00022553"/>
    </source>
</evidence>
<keyword evidence="7 21" id="KW-0732">Signal</keyword>
<dbReference type="SUPFAM" id="SSF51110">
    <property type="entry name" value="alpha-D-mannose-specific plant lectins"/>
    <property type="match status" value="1"/>
</dbReference>
<keyword evidence="13" id="KW-1015">Disulfide bond</keyword>
<comment type="similarity">
    <text evidence="18">Belongs to the protein kinase superfamily. Ser/Thr protein kinase family.</text>
</comment>
<evidence type="ECO:0000256" key="14">
    <source>
        <dbReference type="ARBA" id="ARBA00023170"/>
    </source>
</evidence>
<dbReference type="FunFam" id="1.10.510.10:FF:000060">
    <property type="entry name" value="G-type lectin S-receptor-like serine/threonine-protein kinase"/>
    <property type="match status" value="1"/>
</dbReference>
<dbReference type="PANTHER" id="PTHR27002">
    <property type="entry name" value="RECEPTOR-LIKE SERINE/THREONINE-PROTEIN KINASE SD1-8"/>
    <property type="match status" value="1"/>
</dbReference>
<evidence type="ECO:0000256" key="20">
    <source>
        <dbReference type="SAM" id="Phobius"/>
    </source>
</evidence>
<dbReference type="PANTHER" id="PTHR27002:SF932">
    <property type="entry name" value="RECEPTOR-LIKE SERINE_THREONINE-PROTEIN KINASE"/>
    <property type="match status" value="1"/>
</dbReference>
<dbReference type="Pfam" id="PF01453">
    <property type="entry name" value="B_lectin"/>
    <property type="match status" value="1"/>
</dbReference>
<evidence type="ECO:0000256" key="18">
    <source>
        <dbReference type="PIRNR" id="PIRNR000641"/>
    </source>
</evidence>
<dbReference type="InterPro" id="IPR001480">
    <property type="entry name" value="Bulb-type_lectin_dom"/>
</dbReference>
<sequence>MLTILLLSKLLSLFSKFAVATDTITQSEFLEDNTTLVSNNGTFELGFFTPGSSSSPNLYVGIWYKNIPIRTVVWVANRDNPIKDNSSKLSINTKGYLVLINQNNTVIWSTNTTTKASLVVAQLLDSGNLVLRDEKDTNPENYLWQSFDYPSDTFLPGMKLGWDLKKGLNRVLTAWKNWDDPSPGDFTLSILHTNNPEVVMWKGTTQYYGSGPWDGTVFSGSPSVSSDSNVNYAIVSNKDEFYITYSLIDKSLISRVVINQTKYVRQRLLWNIDSQMWRVSSELPTDFCDQYNTCGAFGICVIGQVPACKCLDGFKPKSPRNWTQMSWNQGCVHNQTWSCRKKGRDGFNKFNSVKAPDTRRSWVNASMTLDECKNKCWENCSCTAYANSDIKGGGSGCAIWFSDLLNIRLMPNAGQDLYIRLAVSETENRMIFHFTFLFSFSSCVYLKIYPNTTYMHKLCLILHNAQLTSYIDCLFLFVCQAQQNQDEKHSSKKKVVVIASTVSSVIAILLIFIFIYWSYKNKNKEIITGIEGKNNKSQQEDFELPLFDLASIAHATNNFSHDNKLGEGGFGPVYKGILPDGQEVAVKRLSRTSRQGLKEFKNEVMLCAELQHRNLVKVLGCCIQDDEKLLIYEYMANKSLDVFLFDSSQGKLLDWPKRFCIINGIARGLLYLHQDSRLRIIHRDLKASNVLLDNEMNPKISDFGLARMCGGDQIEGKTNRVVGTYGYMAPEYAFDGIFSIKSDVFSFGVLLLEIVSGKKNRLFYPNDYNNLIGHAWRLWKEGNPMQFIDTSLKDSYNLHEALRCIHIGLLCVQHHPNDRSNMASVVVSLSNENALPLPKNPSYLLNDIPTERESSSNTSFSVNDVTTSMLSGR</sequence>
<keyword evidence="5 18" id="KW-0808">Transferase</keyword>
<dbReference type="CDD" id="cd14066">
    <property type="entry name" value="STKc_IRAK"/>
    <property type="match status" value="1"/>
</dbReference>
<reference evidence="25" key="1">
    <citation type="submission" date="2014-07" db="EMBL/GenBank/DDBJ databases">
        <title>Identification of a novel salt tolerance gene in wild soybean by whole-genome sequencing.</title>
        <authorList>
            <person name="Lam H.-M."/>
            <person name="Qi X."/>
            <person name="Li M.-W."/>
            <person name="Liu X."/>
            <person name="Xie M."/>
            <person name="Ni M."/>
            <person name="Xu X."/>
        </authorList>
    </citation>
    <scope>NUCLEOTIDE SEQUENCE [LARGE SCALE GENOMIC DNA]</scope>
    <source>
        <tissue evidence="25">Root</tissue>
    </source>
</reference>
<evidence type="ECO:0000259" key="24">
    <source>
        <dbReference type="PROSITE" id="PS50948"/>
    </source>
</evidence>
<evidence type="ECO:0000256" key="10">
    <source>
        <dbReference type="ARBA" id="ARBA00022840"/>
    </source>
</evidence>
<dbReference type="CDD" id="cd01098">
    <property type="entry name" value="PAN_AP_plant"/>
    <property type="match status" value="1"/>
</dbReference>
<feature type="transmembrane region" description="Helical" evidence="20">
    <location>
        <begin position="430"/>
        <end position="448"/>
    </location>
</feature>
<evidence type="ECO:0000256" key="11">
    <source>
        <dbReference type="ARBA" id="ARBA00022989"/>
    </source>
</evidence>
<dbReference type="Pfam" id="PF07714">
    <property type="entry name" value="PK_Tyr_Ser-Thr"/>
    <property type="match status" value="1"/>
</dbReference>
<evidence type="ECO:0000313" key="25">
    <source>
        <dbReference type="EMBL" id="KHN05774.1"/>
    </source>
</evidence>
<dbReference type="GO" id="GO:0004674">
    <property type="term" value="F:protein serine/threonine kinase activity"/>
    <property type="evidence" value="ECO:0007669"/>
    <property type="project" value="UniProtKB-KW"/>
</dbReference>
<evidence type="ECO:0000256" key="2">
    <source>
        <dbReference type="ARBA" id="ARBA00022475"/>
    </source>
</evidence>
<feature type="domain" description="Apple" evidence="24">
    <location>
        <begin position="339"/>
        <end position="422"/>
    </location>
</feature>
<feature type="domain" description="Protein kinase" evidence="22">
    <location>
        <begin position="559"/>
        <end position="835"/>
    </location>
</feature>
<dbReference type="InterPro" id="IPR021820">
    <property type="entry name" value="S-locus_recpt_kinase_C"/>
</dbReference>
<dbReference type="PROSITE" id="PS00108">
    <property type="entry name" value="PROTEIN_KINASE_ST"/>
    <property type="match status" value="1"/>
</dbReference>
<evidence type="ECO:0000259" key="23">
    <source>
        <dbReference type="PROSITE" id="PS50927"/>
    </source>
</evidence>
<dbReference type="EC" id="2.7.11.1" evidence="18"/>
<dbReference type="SMART" id="SM00220">
    <property type="entry name" value="S_TKc"/>
    <property type="match status" value="1"/>
</dbReference>
<evidence type="ECO:0000256" key="1">
    <source>
        <dbReference type="ARBA" id="ARBA00004251"/>
    </source>
</evidence>
<evidence type="ECO:0000256" key="17">
    <source>
        <dbReference type="ARBA" id="ARBA00048679"/>
    </source>
</evidence>
<dbReference type="SUPFAM" id="SSF56112">
    <property type="entry name" value="Protein kinase-like (PK-like)"/>
    <property type="match status" value="1"/>
</dbReference>
<feature type="signal peptide" evidence="21">
    <location>
        <begin position="1"/>
        <end position="20"/>
    </location>
</feature>
<evidence type="ECO:0000256" key="6">
    <source>
        <dbReference type="ARBA" id="ARBA00022692"/>
    </source>
</evidence>
<keyword evidence="9 18" id="KW-0418">Kinase</keyword>
<comment type="catalytic activity">
    <reaction evidence="16 18">
        <text>L-threonyl-[protein] + ATP = O-phospho-L-threonyl-[protein] + ADP + H(+)</text>
        <dbReference type="Rhea" id="RHEA:46608"/>
        <dbReference type="Rhea" id="RHEA-COMP:11060"/>
        <dbReference type="Rhea" id="RHEA-COMP:11605"/>
        <dbReference type="ChEBI" id="CHEBI:15378"/>
        <dbReference type="ChEBI" id="CHEBI:30013"/>
        <dbReference type="ChEBI" id="CHEBI:30616"/>
        <dbReference type="ChEBI" id="CHEBI:61977"/>
        <dbReference type="ChEBI" id="CHEBI:456216"/>
        <dbReference type="EC" id="2.7.11.1"/>
    </reaction>
</comment>
<keyword evidence="14 25" id="KW-0675">Receptor</keyword>
<accession>A0A0B2PE82</accession>
<dbReference type="InterPro" id="IPR003609">
    <property type="entry name" value="Pan_app"/>
</dbReference>
<dbReference type="Proteomes" id="UP000053555">
    <property type="component" value="Unassembled WGS sequence"/>
</dbReference>
<dbReference type="EMBL" id="KN668037">
    <property type="protein sequence ID" value="KHN05774.1"/>
    <property type="molecule type" value="Genomic_DNA"/>
</dbReference>
<keyword evidence="10 18" id="KW-0067">ATP-binding</keyword>
<dbReference type="PROSITE" id="PS50948">
    <property type="entry name" value="PAN"/>
    <property type="match status" value="1"/>
</dbReference>
<dbReference type="PIRSF" id="PIRSF000641">
    <property type="entry name" value="SRK"/>
    <property type="match status" value="1"/>
</dbReference>
<keyword evidence="4" id="KW-0597">Phosphoprotein</keyword>
<feature type="region of interest" description="Disordered" evidence="19">
    <location>
        <begin position="851"/>
        <end position="873"/>
    </location>
</feature>
<keyword evidence="11 20" id="KW-1133">Transmembrane helix</keyword>
<dbReference type="InterPro" id="IPR000719">
    <property type="entry name" value="Prot_kinase_dom"/>
</dbReference>
<comment type="subcellular location">
    <subcellularLocation>
        <location evidence="1">Cell membrane</location>
        <topology evidence="1">Single-pass type I membrane protein</topology>
    </subcellularLocation>
</comment>
<dbReference type="FunFam" id="2.90.10.10:FF:000001">
    <property type="entry name" value="G-type lectin S-receptor-like serine/threonine-protein kinase"/>
    <property type="match status" value="1"/>
</dbReference>
<dbReference type="Pfam" id="PF08276">
    <property type="entry name" value="PAN_2"/>
    <property type="match status" value="1"/>
</dbReference>
<keyword evidence="15" id="KW-0325">Glycoprotein</keyword>
<dbReference type="Gene3D" id="2.90.10.10">
    <property type="entry name" value="Bulb-type lectin domain"/>
    <property type="match status" value="1"/>
</dbReference>
<keyword evidence="8 18" id="KW-0547">Nucleotide-binding</keyword>
<evidence type="ECO:0000259" key="22">
    <source>
        <dbReference type="PROSITE" id="PS50011"/>
    </source>
</evidence>
<feature type="transmembrane region" description="Helical" evidence="20">
    <location>
        <begin position="495"/>
        <end position="519"/>
    </location>
</feature>
<evidence type="ECO:0000256" key="15">
    <source>
        <dbReference type="ARBA" id="ARBA00023180"/>
    </source>
</evidence>
<dbReference type="Gene3D" id="3.30.200.20">
    <property type="entry name" value="Phosphorylase Kinase, domain 1"/>
    <property type="match status" value="1"/>
</dbReference>
<evidence type="ECO:0000256" key="21">
    <source>
        <dbReference type="SAM" id="SignalP"/>
    </source>
</evidence>
<organism evidence="25">
    <name type="scientific">Glycine soja</name>
    <name type="common">Wild soybean</name>
    <dbReference type="NCBI Taxonomy" id="3848"/>
    <lineage>
        <taxon>Eukaryota</taxon>
        <taxon>Viridiplantae</taxon>
        <taxon>Streptophyta</taxon>
        <taxon>Embryophyta</taxon>
        <taxon>Tracheophyta</taxon>
        <taxon>Spermatophyta</taxon>
        <taxon>Magnoliopsida</taxon>
        <taxon>eudicotyledons</taxon>
        <taxon>Gunneridae</taxon>
        <taxon>Pentapetalae</taxon>
        <taxon>rosids</taxon>
        <taxon>fabids</taxon>
        <taxon>Fabales</taxon>
        <taxon>Fabaceae</taxon>
        <taxon>Papilionoideae</taxon>
        <taxon>50 kb inversion clade</taxon>
        <taxon>NPAAA clade</taxon>
        <taxon>indigoferoid/millettioid clade</taxon>
        <taxon>Phaseoleae</taxon>
        <taxon>Glycine</taxon>
        <taxon>Glycine subgen. Soja</taxon>
    </lineage>
</organism>
<keyword evidence="3 18" id="KW-0723">Serine/threonine-protein kinase</keyword>
<evidence type="ECO:0000256" key="12">
    <source>
        <dbReference type="ARBA" id="ARBA00023136"/>
    </source>
</evidence>
<dbReference type="AlphaFoldDB" id="A0A0B2PE82"/>
<dbReference type="PROSITE" id="PS50927">
    <property type="entry name" value="BULB_LECTIN"/>
    <property type="match status" value="1"/>
</dbReference>
<keyword evidence="6 20" id="KW-0812">Transmembrane</keyword>
<dbReference type="SMART" id="SM00108">
    <property type="entry name" value="B_lectin"/>
    <property type="match status" value="1"/>
</dbReference>
<evidence type="ECO:0000256" key="16">
    <source>
        <dbReference type="ARBA" id="ARBA00047899"/>
    </source>
</evidence>
<evidence type="ECO:0000256" key="8">
    <source>
        <dbReference type="ARBA" id="ARBA00022741"/>
    </source>
</evidence>
<feature type="domain" description="Bulb-type lectin" evidence="23">
    <location>
        <begin position="21"/>
        <end position="144"/>
    </location>
</feature>
<evidence type="ECO:0000256" key="3">
    <source>
        <dbReference type="ARBA" id="ARBA00022527"/>
    </source>
</evidence>
<dbReference type="FunFam" id="3.50.4.10:FF:000002">
    <property type="entry name" value="G-type lectin S-receptor-like serine/threonine-protein kinase"/>
    <property type="match status" value="1"/>
</dbReference>
<dbReference type="InterPro" id="IPR008271">
    <property type="entry name" value="Ser/Thr_kinase_AS"/>
</dbReference>
<evidence type="ECO:0000256" key="5">
    <source>
        <dbReference type="ARBA" id="ARBA00022679"/>
    </source>
</evidence>
<dbReference type="Pfam" id="PF11883">
    <property type="entry name" value="DUF3403"/>
    <property type="match status" value="1"/>
</dbReference>
<name>A0A0B2PE82_GLYSO</name>
<dbReference type="GO" id="GO:0005524">
    <property type="term" value="F:ATP binding"/>
    <property type="evidence" value="ECO:0007669"/>
    <property type="project" value="UniProtKB-KW"/>
</dbReference>
<dbReference type="GO" id="GO:0005886">
    <property type="term" value="C:plasma membrane"/>
    <property type="evidence" value="ECO:0007669"/>
    <property type="project" value="UniProtKB-SubCell"/>
</dbReference>
<keyword evidence="2" id="KW-1003">Cell membrane</keyword>
<dbReference type="Gene3D" id="1.10.510.10">
    <property type="entry name" value="Transferase(Phosphotransferase) domain 1"/>
    <property type="match status" value="1"/>
</dbReference>
<evidence type="ECO:0000256" key="7">
    <source>
        <dbReference type="ARBA" id="ARBA00022729"/>
    </source>
</evidence>
<evidence type="ECO:0000256" key="9">
    <source>
        <dbReference type="ARBA" id="ARBA00022777"/>
    </source>
</evidence>
<keyword evidence="12 20" id="KW-0472">Membrane</keyword>
<protein>
    <recommendedName>
        <fullName evidence="18">Receptor-like serine/threonine-protein kinase</fullName>
        <ecNumber evidence="18">2.7.11.1</ecNumber>
    </recommendedName>
</protein>
<dbReference type="InterPro" id="IPR001245">
    <property type="entry name" value="Ser-Thr/Tyr_kinase_cat_dom"/>
</dbReference>
<dbReference type="InterPro" id="IPR036426">
    <property type="entry name" value="Bulb-type_lectin_dom_sf"/>
</dbReference>
<dbReference type="Pfam" id="PF00954">
    <property type="entry name" value="S_locus_glycop"/>
    <property type="match status" value="1"/>
</dbReference>
<gene>
    <name evidence="25" type="ORF">glysoja_049039</name>
</gene>
<dbReference type="FunFam" id="3.30.200.20:FF:000195">
    <property type="entry name" value="G-type lectin S-receptor-like serine/threonine-protein kinase"/>
    <property type="match status" value="1"/>
</dbReference>
<proteinExistence type="inferred from homology"/>
<evidence type="ECO:0000256" key="19">
    <source>
        <dbReference type="SAM" id="MobiDB-lite"/>
    </source>
</evidence>
<dbReference type="GO" id="GO:0048544">
    <property type="term" value="P:recognition of pollen"/>
    <property type="evidence" value="ECO:0007669"/>
    <property type="project" value="InterPro"/>
</dbReference>
<dbReference type="SMART" id="SM00473">
    <property type="entry name" value="PAN_AP"/>
    <property type="match status" value="1"/>
</dbReference>
<comment type="catalytic activity">
    <reaction evidence="17 18">
        <text>L-seryl-[protein] + ATP = O-phospho-L-seryl-[protein] + ADP + H(+)</text>
        <dbReference type="Rhea" id="RHEA:17989"/>
        <dbReference type="Rhea" id="RHEA-COMP:9863"/>
        <dbReference type="Rhea" id="RHEA-COMP:11604"/>
        <dbReference type="ChEBI" id="CHEBI:15378"/>
        <dbReference type="ChEBI" id="CHEBI:29999"/>
        <dbReference type="ChEBI" id="CHEBI:30616"/>
        <dbReference type="ChEBI" id="CHEBI:83421"/>
        <dbReference type="ChEBI" id="CHEBI:456216"/>
        <dbReference type="EC" id="2.7.11.1"/>
    </reaction>
</comment>
<feature type="compositionally biased region" description="Polar residues" evidence="19">
    <location>
        <begin position="855"/>
        <end position="873"/>
    </location>
</feature>
<dbReference type="InterPro" id="IPR000858">
    <property type="entry name" value="S_locus_glycoprot_dom"/>
</dbReference>
<feature type="chain" id="PRO_5002092918" description="Receptor-like serine/threonine-protein kinase" evidence="21">
    <location>
        <begin position="21"/>
        <end position="873"/>
    </location>
</feature>
<evidence type="ECO:0000256" key="13">
    <source>
        <dbReference type="ARBA" id="ARBA00023157"/>
    </source>
</evidence>
<dbReference type="CDD" id="cd00028">
    <property type="entry name" value="B_lectin"/>
    <property type="match status" value="1"/>
</dbReference>
<dbReference type="GO" id="GO:0106310">
    <property type="term" value="F:protein serine kinase activity"/>
    <property type="evidence" value="ECO:0007669"/>
    <property type="project" value="RHEA"/>
</dbReference>
<dbReference type="InterPro" id="IPR024171">
    <property type="entry name" value="SRK-like_kinase"/>
</dbReference>